<dbReference type="Proteomes" id="UP000216001">
    <property type="component" value="Unassembled WGS sequence"/>
</dbReference>
<evidence type="ECO:0000313" key="1">
    <source>
        <dbReference type="EMBL" id="OZS73543.1"/>
    </source>
</evidence>
<sequence length="212" mass="24472">MKLPSPFCARLRVFLQLGETICTQGVLNIMFDSHSFLPMADDANPNPIPAISDHWHPVGTRGEGLPTTPGVYRFRVPMESRPEETVEFLAQLRWRKHGVHQVLMPTFEYVLDDEFITLPEGTYWRERVPGDPETLGVTQFPIAPEMAHGATECPFCHQQPVINGEKIKEDDGDRYYTHIPYKFNRFWFSCCEWISKAPRPSISALKHDWSQR</sequence>
<organism evidence="1 2">
    <name type="scientific">Providencia rettgeri</name>
    <dbReference type="NCBI Taxonomy" id="587"/>
    <lineage>
        <taxon>Bacteria</taxon>
        <taxon>Pseudomonadati</taxon>
        <taxon>Pseudomonadota</taxon>
        <taxon>Gammaproteobacteria</taxon>
        <taxon>Enterobacterales</taxon>
        <taxon>Morganellaceae</taxon>
        <taxon>Providencia</taxon>
    </lineage>
</organism>
<dbReference type="EMBL" id="NOWC01000021">
    <property type="protein sequence ID" value="OZS73543.1"/>
    <property type="molecule type" value="Genomic_DNA"/>
</dbReference>
<reference evidence="1 2" key="1">
    <citation type="submission" date="2017-07" db="EMBL/GenBank/DDBJ databases">
        <title>blaIMP-27 on transferable plasmids in Proteus mirabilis and Providencia rettgeri.</title>
        <authorList>
            <person name="Potter R."/>
        </authorList>
    </citation>
    <scope>NUCLEOTIDE SEQUENCE [LARGE SCALE GENOMIC DNA]</scope>
    <source>
        <strain evidence="1 2">PR1</strain>
    </source>
</reference>
<accession>A0A264VQF7</accession>
<proteinExistence type="predicted"/>
<name>A0A264VQF7_PRORE</name>
<comment type="caution">
    <text evidence="1">The sequence shown here is derived from an EMBL/GenBank/DDBJ whole genome shotgun (WGS) entry which is preliminary data.</text>
</comment>
<gene>
    <name evidence="1" type="ORF">CHI95_16695</name>
</gene>
<dbReference type="RefSeq" id="WP_094962284.1">
    <property type="nucleotide sequence ID" value="NZ_NOWC01000021.1"/>
</dbReference>
<dbReference type="AlphaFoldDB" id="A0A264VQF7"/>
<evidence type="ECO:0000313" key="2">
    <source>
        <dbReference type="Proteomes" id="UP000216001"/>
    </source>
</evidence>
<protein>
    <submittedName>
        <fullName evidence="1">Uncharacterized protein</fullName>
    </submittedName>
</protein>